<evidence type="ECO:0000313" key="10">
    <source>
        <dbReference type="Proteomes" id="UP000332933"/>
    </source>
</evidence>
<feature type="repeat" description="TPR" evidence="5">
    <location>
        <begin position="415"/>
        <end position="448"/>
    </location>
</feature>
<dbReference type="Gene3D" id="1.25.40.10">
    <property type="entry name" value="Tetratricopeptide repeat domain"/>
    <property type="match status" value="1"/>
</dbReference>
<evidence type="ECO:0000313" key="9">
    <source>
        <dbReference type="EMBL" id="VFT89100.1"/>
    </source>
</evidence>
<dbReference type="InterPro" id="IPR036770">
    <property type="entry name" value="Ankyrin_rpt-contain_sf"/>
</dbReference>
<proteinExistence type="predicted"/>
<dbReference type="InterPro" id="IPR011011">
    <property type="entry name" value="Znf_FYVE_PHD"/>
</dbReference>
<dbReference type="SUPFAM" id="SSF48452">
    <property type="entry name" value="TPR-like"/>
    <property type="match status" value="1"/>
</dbReference>
<feature type="repeat" description="TPR" evidence="5">
    <location>
        <begin position="377"/>
        <end position="410"/>
    </location>
</feature>
<evidence type="ECO:0000256" key="1">
    <source>
        <dbReference type="ARBA" id="ARBA00022723"/>
    </source>
</evidence>
<dbReference type="PANTHER" id="PTHR47794:SF1">
    <property type="entry name" value="VACUOLAR PROTEIN SORTING-ASSOCIATED PROTEIN 27"/>
    <property type="match status" value="1"/>
</dbReference>
<accession>A0A485KX27</accession>
<dbReference type="GO" id="GO:0032266">
    <property type="term" value="F:phosphatidylinositol-3-phosphate binding"/>
    <property type="evidence" value="ECO:0007669"/>
    <property type="project" value="TreeGrafter"/>
</dbReference>
<evidence type="ECO:0000256" key="2">
    <source>
        <dbReference type="ARBA" id="ARBA00022771"/>
    </source>
</evidence>
<gene>
    <name evidence="9" type="primary">Aste57867_12246</name>
    <name evidence="8" type="ORF">As57867_012201</name>
    <name evidence="9" type="ORF">ASTE57867_12246</name>
</gene>
<dbReference type="SUPFAM" id="SSF48403">
    <property type="entry name" value="Ankyrin repeat"/>
    <property type="match status" value="1"/>
</dbReference>
<sequence length="465" mass="50187">MSAIDLAERSEWAALNALLLDEPHSAEEVDDYGMLPLHWACTDATVTLDVVETLLALHPAAARTPNAAGLLPLHIAVKAEIDVPIIELLLAAFPAALDARTPHGETPGDLGRKYESPPELCALLQIEYDYRRRLSVESSLSKSRSSSISSNLSFVSGTGIQGPPRWQHGTVCHVCQAKFGPFRSRHHCRGCGVSVCNAHSRGRMALPHLGLPTLQRVCAACYEEFNPEGPRVSASTLTSSRTSQRRLRAQTEDFLKSGAAASLMSPVLPQKTVRLHDPAADMSRPSRTSSESSHDIDLLQESIQTLNRTKALLQEQVAAQHRRSRAAPPADWPQTTPESVLDVAQTQHLLGVALADKGSHATAILELRKSLAMKTNPTVMYDLAKTLHASGDLDGAEAVLREALTLCPDNDASKQKMYTMLGKVLYAKGDSDAAIEIFQQALSFLSHGGDESSDDEAVGSATAEF</sequence>
<dbReference type="Proteomes" id="UP000332933">
    <property type="component" value="Unassembled WGS sequence"/>
</dbReference>
<dbReference type="Pfam" id="PF01363">
    <property type="entry name" value="FYVE"/>
    <property type="match status" value="1"/>
</dbReference>
<dbReference type="GO" id="GO:0033565">
    <property type="term" value="C:ESCRT-0 complex"/>
    <property type="evidence" value="ECO:0007669"/>
    <property type="project" value="TreeGrafter"/>
</dbReference>
<dbReference type="SMART" id="SM00064">
    <property type="entry name" value="FYVE"/>
    <property type="match status" value="1"/>
</dbReference>
<reference evidence="9 10" key="1">
    <citation type="submission" date="2019-03" db="EMBL/GenBank/DDBJ databases">
        <authorList>
            <person name="Gaulin E."/>
            <person name="Dumas B."/>
        </authorList>
    </citation>
    <scope>NUCLEOTIDE SEQUENCE [LARGE SCALE GENOMIC DNA]</scope>
    <source>
        <strain evidence="9">CBS 568.67</strain>
    </source>
</reference>
<dbReference type="Pfam" id="PF13424">
    <property type="entry name" value="TPR_12"/>
    <property type="match status" value="1"/>
</dbReference>
<dbReference type="GO" id="GO:0006623">
    <property type="term" value="P:protein targeting to vacuole"/>
    <property type="evidence" value="ECO:0007669"/>
    <property type="project" value="TreeGrafter"/>
</dbReference>
<dbReference type="PROSITE" id="PS50178">
    <property type="entry name" value="ZF_FYVE"/>
    <property type="match status" value="1"/>
</dbReference>
<evidence type="ECO:0000259" key="7">
    <source>
        <dbReference type="PROSITE" id="PS50178"/>
    </source>
</evidence>
<dbReference type="GO" id="GO:0043130">
    <property type="term" value="F:ubiquitin binding"/>
    <property type="evidence" value="ECO:0007669"/>
    <property type="project" value="TreeGrafter"/>
</dbReference>
<dbReference type="InterPro" id="IPR011990">
    <property type="entry name" value="TPR-like_helical_dom_sf"/>
</dbReference>
<dbReference type="InterPro" id="IPR017455">
    <property type="entry name" value="Znf_FYVE-rel"/>
</dbReference>
<dbReference type="SUPFAM" id="SSF57903">
    <property type="entry name" value="FYVE/PHD zinc finger"/>
    <property type="match status" value="1"/>
</dbReference>
<dbReference type="InterPro" id="IPR019734">
    <property type="entry name" value="TPR_rpt"/>
</dbReference>
<feature type="region of interest" description="Disordered" evidence="6">
    <location>
        <begin position="316"/>
        <end position="336"/>
    </location>
</feature>
<dbReference type="EMBL" id="VJMH01005346">
    <property type="protein sequence ID" value="KAF0697062.1"/>
    <property type="molecule type" value="Genomic_DNA"/>
</dbReference>
<dbReference type="EMBL" id="CAADRA010005367">
    <property type="protein sequence ID" value="VFT89100.1"/>
    <property type="molecule type" value="Genomic_DNA"/>
</dbReference>
<dbReference type="FunFam" id="3.30.40.10:FF:000345">
    <property type="entry name" value="Vacuolar protein sorting-associated protein 27"/>
    <property type="match status" value="1"/>
</dbReference>
<dbReference type="AlphaFoldDB" id="A0A485KX27"/>
<keyword evidence="1" id="KW-0479">Metal-binding</keyword>
<evidence type="ECO:0000313" key="8">
    <source>
        <dbReference type="EMBL" id="KAF0697062.1"/>
    </source>
</evidence>
<dbReference type="PANTHER" id="PTHR47794">
    <property type="entry name" value="VACUOLAR PROTEIN SORTING-ASSOCIATED PROTEIN 27"/>
    <property type="match status" value="1"/>
</dbReference>
<dbReference type="CDD" id="cd15760">
    <property type="entry name" value="FYVE_scVPS27p_like"/>
    <property type="match status" value="1"/>
</dbReference>
<dbReference type="GO" id="GO:0043328">
    <property type="term" value="P:protein transport to vacuole involved in ubiquitin-dependent protein catabolic process via the multivesicular body sorting pathway"/>
    <property type="evidence" value="ECO:0007669"/>
    <property type="project" value="TreeGrafter"/>
</dbReference>
<evidence type="ECO:0000256" key="4">
    <source>
        <dbReference type="PROSITE-ProRule" id="PRU00091"/>
    </source>
</evidence>
<name>A0A485KX27_9STRA</name>
<dbReference type="PROSITE" id="PS50005">
    <property type="entry name" value="TPR"/>
    <property type="match status" value="2"/>
</dbReference>
<dbReference type="OrthoDB" id="194358at2759"/>
<keyword evidence="3" id="KW-0862">Zinc</keyword>
<evidence type="ECO:0000256" key="3">
    <source>
        <dbReference type="ARBA" id="ARBA00022833"/>
    </source>
</evidence>
<dbReference type="Gene3D" id="1.25.40.20">
    <property type="entry name" value="Ankyrin repeat-containing domain"/>
    <property type="match status" value="1"/>
</dbReference>
<evidence type="ECO:0000256" key="5">
    <source>
        <dbReference type="PROSITE-ProRule" id="PRU00339"/>
    </source>
</evidence>
<dbReference type="SMART" id="SM00028">
    <property type="entry name" value="TPR"/>
    <property type="match status" value="2"/>
</dbReference>
<evidence type="ECO:0000256" key="6">
    <source>
        <dbReference type="SAM" id="MobiDB-lite"/>
    </source>
</evidence>
<organism evidence="9 10">
    <name type="scientific">Aphanomyces stellatus</name>
    <dbReference type="NCBI Taxonomy" id="120398"/>
    <lineage>
        <taxon>Eukaryota</taxon>
        <taxon>Sar</taxon>
        <taxon>Stramenopiles</taxon>
        <taxon>Oomycota</taxon>
        <taxon>Saprolegniomycetes</taxon>
        <taxon>Saprolegniales</taxon>
        <taxon>Verrucalvaceae</taxon>
        <taxon>Aphanomyces</taxon>
    </lineage>
</organism>
<keyword evidence="2 4" id="KW-0863">Zinc-finger</keyword>
<dbReference type="InterPro" id="IPR013083">
    <property type="entry name" value="Znf_RING/FYVE/PHD"/>
</dbReference>
<keyword evidence="5" id="KW-0802">TPR repeat</keyword>
<reference evidence="8" key="2">
    <citation type="submission" date="2019-06" db="EMBL/GenBank/DDBJ databases">
        <title>Genomics analysis of Aphanomyces spp. identifies a new class of oomycete effector associated with host adaptation.</title>
        <authorList>
            <person name="Gaulin E."/>
        </authorList>
    </citation>
    <scope>NUCLEOTIDE SEQUENCE</scope>
    <source>
        <strain evidence="8">CBS 578.67</strain>
    </source>
</reference>
<dbReference type="InterPro" id="IPR000306">
    <property type="entry name" value="Znf_FYVE"/>
</dbReference>
<dbReference type="GO" id="GO:0008270">
    <property type="term" value="F:zinc ion binding"/>
    <property type="evidence" value="ECO:0007669"/>
    <property type="project" value="UniProtKB-KW"/>
</dbReference>
<dbReference type="Gene3D" id="3.30.40.10">
    <property type="entry name" value="Zinc/RING finger domain, C3HC4 (zinc finger)"/>
    <property type="match status" value="1"/>
</dbReference>
<protein>
    <submittedName>
        <fullName evidence="9">Aste57867_12246 protein</fullName>
    </submittedName>
</protein>
<feature type="domain" description="FYVE-type" evidence="7">
    <location>
        <begin position="166"/>
        <end position="226"/>
    </location>
</feature>
<keyword evidence="10" id="KW-1185">Reference proteome</keyword>